<dbReference type="EMBL" id="QWEC01000022">
    <property type="protein sequence ID" value="RII98460.1"/>
    <property type="molecule type" value="Genomic_DNA"/>
</dbReference>
<comment type="caution">
    <text evidence="3">The sequence shown here is derived from an EMBL/GenBank/DDBJ whole genome shotgun (WGS) entry which is preliminary data.</text>
</comment>
<evidence type="ECO:0000256" key="1">
    <source>
        <dbReference type="SAM" id="Phobius"/>
    </source>
</evidence>
<gene>
    <name evidence="3" type="ORF">DZF96_02970</name>
</gene>
<feature type="chain" id="PRO_5017343111" description="Integral membrane protein" evidence="2">
    <location>
        <begin position="25"/>
        <end position="127"/>
    </location>
</feature>
<keyword evidence="1" id="KW-1133">Transmembrane helix</keyword>
<keyword evidence="1" id="KW-0812">Transmembrane</keyword>
<feature type="signal peptide" evidence="2">
    <location>
        <begin position="1"/>
        <end position="24"/>
    </location>
</feature>
<dbReference type="Proteomes" id="UP000266298">
    <property type="component" value="Unassembled WGS sequence"/>
</dbReference>
<evidence type="ECO:0000256" key="2">
    <source>
        <dbReference type="SAM" id="SignalP"/>
    </source>
</evidence>
<sequence length="127" mass="13059">MPGVVGLAAVAFWAVFTIAVFAHAAPVHDAYQASSNAMQDPDPLADPPRDVAIVDLQIAIMLVLALPVAITALLLGLSAILARRGRGWALTPSWIAAVLGGLGVLPALAAFFAGLAGGVFNWFILFG</sequence>
<evidence type="ECO:0000313" key="3">
    <source>
        <dbReference type="EMBL" id="RII98460.1"/>
    </source>
</evidence>
<keyword evidence="2" id="KW-0732">Signal</keyword>
<evidence type="ECO:0008006" key="5">
    <source>
        <dbReference type="Google" id="ProtNLM"/>
    </source>
</evidence>
<feature type="transmembrane region" description="Helical" evidence="1">
    <location>
        <begin position="58"/>
        <end position="82"/>
    </location>
</feature>
<protein>
    <recommendedName>
        <fullName evidence="5">Integral membrane protein</fullName>
    </recommendedName>
</protein>
<proteinExistence type="predicted"/>
<feature type="transmembrane region" description="Helical" evidence="1">
    <location>
        <begin position="94"/>
        <end position="124"/>
    </location>
</feature>
<evidence type="ECO:0000313" key="4">
    <source>
        <dbReference type="Proteomes" id="UP000266298"/>
    </source>
</evidence>
<reference evidence="3 4" key="1">
    <citation type="submission" date="2018-08" db="EMBL/GenBank/DDBJ databases">
        <title>Genome Sequence of Clavibacter michiganensis Subspecies type strains, and the Atypical Peach-Colored Strains Isolated from Tomato.</title>
        <authorList>
            <person name="Osdaghi E."/>
            <person name="Portier P."/>
            <person name="Briand M."/>
            <person name="Jacques M.-A."/>
        </authorList>
    </citation>
    <scope>NUCLEOTIDE SEQUENCE [LARGE SCALE GENOMIC DNA]</scope>
    <source>
        <strain evidence="3 4">CFBP 7493</strain>
    </source>
</reference>
<dbReference type="AlphaFoldDB" id="A0A399NW80"/>
<organism evidence="3 4">
    <name type="scientific">Clavibacter michiganensis</name>
    <dbReference type="NCBI Taxonomy" id="28447"/>
    <lineage>
        <taxon>Bacteria</taxon>
        <taxon>Bacillati</taxon>
        <taxon>Actinomycetota</taxon>
        <taxon>Actinomycetes</taxon>
        <taxon>Micrococcales</taxon>
        <taxon>Microbacteriaceae</taxon>
        <taxon>Clavibacter</taxon>
    </lineage>
</organism>
<keyword evidence="1" id="KW-0472">Membrane</keyword>
<accession>A0A399NW80</accession>
<name>A0A399NW80_9MICO</name>